<evidence type="ECO:0000313" key="2">
    <source>
        <dbReference type="EMBL" id="OAM89966.1"/>
    </source>
</evidence>
<name>A0A178ILG3_9BACT</name>
<organism evidence="2 3">
    <name type="scientific">Termitidicoccus mucosus</name>
    <dbReference type="NCBI Taxonomy" id="1184151"/>
    <lineage>
        <taxon>Bacteria</taxon>
        <taxon>Pseudomonadati</taxon>
        <taxon>Verrucomicrobiota</taxon>
        <taxon>Opitutia</taxon>
        <taxon>Opitutales</taxon>
        <taxon>Opitutaceae</taxon>
        <taxon>Termitidicoccus</taxon>
    </lineage>
</organism>
<dbReference type="OrthoDB" id="7990435at2"/>
<proteinExistence type="predicted"/>
<feature type="region of interest" description="Disordered" evidence="1">
    <location>
        <begin position="1"/>
        <end position="24"/>
    </location>
</feature>
<protein>
    <recommendedName>
        <fullName evidence="4">DUF222 domain-containing protein</fullName>
    </recommendedName>
</protein>
<reference evidence="2 3" key="1">
    <citation type="submission" date="2016-01" db="EMBL/GenBank/DDBJ databases">
        <title>High potential of lignocellulose degradation of a new Verrucomicrobia species.</title>
        <authorList>
            <person name="Wang Y."/>
            <person name="Shi Y."/>
            <person name="Qiu Z."/>
            <person name="Liu S."/>
            <person name="Yang H."/>
        </authorList>
    </citation>
    <scope>NUCLEOTIDE SEQUENCE [LARGE SCALE GENOMIC DNA]</scope>
    <source>
        <strain evidence="2 3">TSB47</strain>
    </source>
</reference>
<dbReference type="AlphaFoldDB" id="A0A178ILG3"/>
<dbReference type="Proteomes" id="UP000078486">
    <property type="component" value="Unassembled WGS sequence"/>
</dbReference>
<evidence type="ECO:0008006" key="4">
    <source>
        <dbReference type="Google" id="ProtNLM"/>
    </source>
</evidence>
<accession>A0A178ILG3</accession>
<keyword evidence="3" id="KW-1185">Reference proteome</keyword>
<dbReference type="EMBL" id="LRRQ01000076">
    <property type="protein sequence ID" value="OAM89966.1"/>
    <property type="molecule type" value="Genomic_DNA"/>
</dbReference>
<dbReference type="RefSeq" id="WP_068770424.1">
    <property type="nucleotide sequence ID" value="NZ_CP109796.1"/>
</dbReference>
<comment type="caution">
    <text evidence="2">The sequence shown here is derived from an EMBL/GenBank/DDBJ whole genome shotgun (WGS) entry which is preliminary data.</text>
</comment>
<dbReference type="STRING" id="1184151.AW736_11720"/>
<sequence>MRADVITSPDSPASPEACPYPASRSRESSAIVEINRLHAEARRLEYDSRRALDSALMAAWRAGKLLIAEKARIRRHAGRGAWLPWLETCFHGGVRTAQRYMQLARRIGDSASLHGLSLRQACLRLGIAISPKSSRTGPQVLKLPAHITLAARLTRCLRARAHTLQGKPQTSPPELIALYAQLRTWCEPAP</sequence>
<evidence type="ECO:0000313" key="3">
    <source>
        <dbReference type="Proteomes" id="UP000078486"/>
    </source>
</evidence>
<gene>
    <name evidence="2" type="ORF">AW736_11720</name>
</gene>
<evidence type="ECO:0000256" key="1">
    <source>
        <dbReference type="SAM" id="MobiDB-lite"/>
    </source>
</evidence>